<dbReference type="Proteomes" id="UP000199075">
    <property type="component" value="Unassembled WGS sequence"/>
</dbReference>
<evidence type="ECO:0000313" key="3">
    <source>
        <dbReference type="Proteomes" id="UP000199075"/>
    </source>
</evidence>
<evidence type="ECO:0000313" key="2">
    <source>
        <dbReference type="EMBL" id="SDO70780.1"/>
    </source>
</evidence>
<feature type="transmembrane region" description="Helical" evidence="1">
    <location>
        <begin position="12"/>
        <end position="32"/>
    </location>
</feature>
<evidence type="ECO:0008006" key="4">
    <source>
        <dbReference type="Google" id="ProtNLM"/>
    </source>
</evidence>
<protein>
    <recommendedName>
        <fullName evidence="4">Toxin CptA</fullName>
    </recommendedName>
</protein>
<dbReference type="EMBL" id="FNIV01000010">
    <property type="protein sequence ID" value="SDO70780.1"/>
    <property type="molecule type" value="Genomic_DNA"/>
</dbReference>
<keyword evidence="1" id="KW-0812">Transmembrane</keyword>
<dbReference type="OrthoDB" id="6183803at2"/>
<keyword evidence="1" id="KW-0472">Membrane</keyword>
<organism evidence="2 3">
    <name type="scientific">Halomonas shengliensis</name>
    <dbReference type="NCBI Taxonomy" id="419597"/>
    <lineage>
        <taxon>Bacteria</taxon>
        <taxon>Pseudomonadati</taxon>
        <taxon>Pseudomonadota</taxon>
        <taxon>Gammaproteobacteria</taxon>
        <taxon>Oceanospirillales</taxon>
        <taxon>Halomonadaceae</taxon>
        <taxon>Halomonas</taxon>
    </lineage>
</organism>
<dbReference type="RefSeq" id="WP_143004428.1">
    <property type="nucleotide sequence ID" value="NZ_FNIV01000010.1"/>
</dbReference>
<name>A0A1H0LSC7_9GAMM</name>
<dbReference type="STRING" id="419597.SAMN04487957_11073"/>
<dbReference type="InterPro" id="IPR009883">
    <property type="entry name" value="YgfX"/>
</dbReference>
<evidence type="ECO:0000256" key="1">
    <source>
        <dbReference type="SAM" id="Phobius"/>
    </source>
</evidence>
<proteinExistence type="predicted"/>
<accession>A0A1H0LSC7</accession>
<dbReference type="Pfam" id="PF07254">
    <property type="entry name" value="Cpta_toxin"/>
    <property type="match status" value="1"/>
</dbReference>
<dbReference type="AlphaFoldDB" id="A0A1H0LSC7"/>
<reference evidence="3" key="1">
    <citation type="submission" date="2016-10" db="EMBL/GenBank/DDBJ databases">
        <authorList>
            <person name="Varghese N."/>
            <person name="Submissions S."/>
        </authorList>
    </citation>
    <scope>NUCLEOTIDE SEQUENCE [LARGE SCALE GENOMIC DNA]</scope>
    <source>
        <strain evidence="3">CGMCC 1.6444</strain>
    </source>
</reference>
<feature type="transmembrane region" description="Helical" evidence="1">
    <location>
        <begin position="38"/>
        <end position="55"/>
    </location>
</feature>
<sequence>MPRVPTACRIGPSRLALLAHLLPATAVVGLLFFVLSPASWLALLLLLLAVSILAVRRGPRGELRAETDPSGEVRWRWCAAGDREARPVSLRCDYLGPWLIGLRLDGRRLWVWPDSCTPQAHRELRRWLVRH</sequence>
<keyword evidence="1" id="KW-1133">Transmembrane helix</keyword>
<gene>
    <name evidence="2" type="ORF">SAMN04487957_11073</name>
</gene>
<keyword evidence="3" id="KW-1185">Reference proteome</keyword>